<reference evidence="1 2" key="1">
    <citation type="submission" date="2024-06" db="EMBL/GenBank/DDBJ databases">
        <title>Sorghum-associated microbial communities from plants grown in Nebraska, USA.</title>
        <authorList>
            <person name="Schachtman D."/>
        </authorList>
    </citation>
    <scope>NUCLEOTIDE SEQUENCE [LARGE SCALE GENOMIC DNA]</scope>
    <source>
        <strain evidence="1 2">2857</strain>
    </source>
</reference>
<dbReference type="EMBL" id="JBEPSJ010000001">
    <property type="protein sequence ID" value="MET4581157.1"/>
    <property type="molecule type" value="Genomic_DNA"/>
</dbReference>
<dbReference type="Proteomes" id="UP001549257">
    <property type="component" value="Unassembled WGS sequence"/>
</dbReference>
<name>A0ABV2QKW2_9MICO</name>
<evidence type="ECO:0008006" key="3">
    <source>
        <dbReference type="Google" id="ProtNLM"/>
    </source>
</evidence>
<protein>
    <recommendedName>
        <fullName evidence="3">DNA binding HTH domain-containing protein</fullName>
    </recommendedName>
</protein>
<accession>A0ABV2QKW2</accession>
<sequence length="80" mass="8821">MVDRMDMVDLARLVGTPEDDPLTALRSLRQLRLELARAEAVLVHRARSNGANGVQIAEALGVSKQAVHKKYGGRRFDVNP</sequence>
<evidence type="ECO:0000313" key="2">
    <source>
        <dbReference type="Proteomes" id="UP001549257"/>
    </source>
</evidence>
<comment type="caution">
    <text evidence="1">The sequence shown here is derived from an EMBL/GenBank/DDBJ whole genome shotgun (WGS) entry which is preliminary data.</text>
</comment>
<gene>
    <name evidence="1" type="ORF">ABIE21_000647</name>
</gene>
<evidence type="ECO:0000313" key="1">
    <source>
        <dbReference type="EMBL" id="MET4581157.1"/>
    </source>
</evidence>
<organism evidence="1 2">
    <name type="scientific">Conyzicola nivalis</name>
    <dbReference type="NCBI Taxonomy" id="1477021"/>
    <lineage>
        <taxon>Bacteria</taxon>
        <taxon>Bacillati</taxon>
        <taxon>Actinomycetota</taxon>
        <taxon>Actinomycetes</taxon>
        <taxon>Micrococcales</taxon>
        <taxon>Microbacteriaceae</taxon>
        <taxon>Conyzicola</taxon>
    </lineage>
</organism>
<keyword evidence="2" id="KW-1185">Reference proteome</keyword>
<proteinExistence type="predicted"/>